<reference evidence="2 3" key="1">
    <citation type="submission" date="2019-03" db="EMBL/GenBank/DDBJ databases">
        <title>First draft genome of Liparis tanakae, snailfish: a comprehensive survey of snailfish specific genes.</title>
        <authorList>
            <person name="Kim W."/>
            <person name="Song I."/>
            <person name="Jeong J.-H."/>
            <person name="Kim D."/>
            <person name="Kim S."/>
            <person name="Ryu S."/>
            <person name="Song J.Y."/>
            <person name="Lee S.K."/>
        </authorList>
    </citation>
    <scope>NUCLEOTIDE SEQUENCE [LARGE SCALE GENOMIC DNA]</scope>
    <source>
        <tissue evidence="2">Muscle</tissue>
    </source>
</reference>
<organism evidence="2 3">
    <name type="scientific">Liparis tanakae</name>
    <name type="common">Tanaka's snailfish</name>
    <dbReference type="NCBI Taxonomy" id="230148"/>
    <lineage>
        <taxon>Eukaryota</taxon>
        <taxon>Metazoa</taxon>
        <taxon>Chordata</taxon>
        <taxon>Craniata</taxon>
        <taxon>Vertebrata</taxon>
        <taxon>Euteleostomi</taxon>
        <taxon>Actinopterygii</taxon>
        <taxon>Neopterygii</taxon>
        <taxon>Teleostei</taxon>
        <taxon>Neoteleostei</taxon>
        <taxon>Acanthomorphata</taxon>
        <taxon>Eupercaria</taxon>
        <taxon>Perciformes</taxon>
        <taxon>Cottioidei</taxon>
        <taxon>Cottales</taxon>
        <taxon>Liparidae</taxon>
        <taxon>Liparis</taxon>
    </lineage>
</organism>
<sequence length="82" mass="8185">MHVSGQRSEASSAPRSSFCLSTEQRAAGVSIRLLCGPDPGPGLSDASACRARTLCAGGGACRGEEPAGGRSLPGGGERREAV</sequence>
<dbReference type="Proteomes" id="UP000314294">
    <property type="component" value="Unassembled WGS sequence"/>
</dbReference>
<dbReference type="AlphaFoldDB" id="A0A4Z2EBJ1"/>
<comment type="caution">
    <text evidence="2">The sequence shown here is derived from an EMBL/GenBank/DDBJ whole genome shotgun (WGS) entry which is preliminary data.</text>
</comment>
<evidence type="ECO:0000313" key="2">
    <source>
        <dbReference type="EMBL" id="TNN25914.1"/>
    </source>
</evidence>
<gene>
    <name evidence="2" type="ORF">EYF80_063950</name>
</gene>
<accession>A0A4Z2EBJ1</accession>
<feature type="region of interest" description="Disordered" evidence="1">
    <location>
        <begin position="60"/>
        <end position="82"/>
    </location>
</feature>
<protein>
    <submittedName>
        <fullName evidence="2">Uncharacterized protein</fullName>
    </submittedName>
</protein>
<name>A0A4Z2EBJ1_9TELE</name>
<dbReference type="EMBL" id="SRLO01011362">
    <property type="protein sequence ID" value="TNN25914.1"/>
    <property type="molecule type" value="Genomic_DNA"/>
</dbReference>
<evidence type="ECO:0000256" key="1">
    <source>
        <dbReference type="SAM" id="MobiDB-lite"/>
    </source>
</evidence>
<proteinExistence type="predicted"/>
<keyword evidence="3" id="KW-1185">Reference proteome</keyword>
<evidence type="ECO:0000313" key="3">
    <source>
        <dbReference type="Proteomes" id="UP000314294"/>
    </source>
</evidence>